<keyword evidence="2" id="KW-1185">Reference proteome</keyword>
<dbReference type="EMBL" id="CP094929">
    <property type="protein sequence ID" value="UOM50066.1"/>
    <property type="molecule type" value="Genomic_DNA"/>
</dbReference>
<sequence>MPYETEDRLRSYLDTYQQGREQLCLAVLQTDRSYSDIRPRQPKGGRDGNRDIQAIYKGEQVAFGAVGFVNGANDSRSQKTKIQNKFKSDLTGAKEECKDLKIFVFFTNIIFTVGEKEKLEKHAKDAGITHCDIYDRERIRIALDSPDGLAARYQYLGLKLSDTEQQAFFNRWGDDIQTMISNRFSEMDTKLNRILFLEESKTPLIYFSIGFELKRKYAAEEFGNYRVFCSLMMIEPKLKIAGLKFGSSDASLDSSNSACLKKGRGIKDSINTWQWIETTNEENLNLELERNGSGIGVAELGGLFITYETGSFIRLRPTISMIDLNDATFVIFCNKKFAEKIKTIRIYSNDYFLHEIDNLKIDESEFEPNLPISFIEEDLSDKWVRIRRADGLGATFHLDFIRFTPKRLYAPNVVYETTTEREK</sequence>
<evidence type="ECO:0000313" key="1">
    <source>
        <dbReference type="EMBL" id="UOM50066.1"/>
    </source>
</evidence>
<protein>
    <recommendedName>
        <fullName evidence="3">Restriction endonuclease</fullName>
    </recommendedName>
</protein>
<accession>A0ABY4D7D0</accession>
<reference evidence="2" key="1">
    <citation type="journal article" date="2024" name="J Bioinform Genom">
        <title>Complete genome sequence of the type strain bacterium Sphaerochaeta associata GLS2t (VKM B-2742)t.</title>
        <authorList>
            <person name="Troshina O.Y."/>
            <person name="Tepeeva A.N."/>
            <person name="Arzamasceva V.O."/>
            <person name="Whitman W.B."/>
            <person name="Varghese N."/>
            <person name="Shapiro N."/>
            <person name="Woyke T."/>
            <person name="Kripides N.C."/>
            <person name="Vasilenko O.V."/>
        </authorList>
    </citation>
    <scope>NUCLEOTIDE SEQUENCE [LARGE SCALE GENOMIC DNA]</scope>
    <source>
        <strain evidence="2">GLS2T</strain>
    </source>
</reference>
<proteinExistence type="predicted"/>
<evidence type="ECO:0008006" key="3">
    <source>
        <dbReference type="Google" id="ProtNLM"/>
    </source>
</evidence>
<evidence type="ECO:0000313" key="2">
    <source>
        <dbReference type="Proteomes" id="UP000829708"/>
    </source>
</evidence>
<name>A0ABY4D7D0_9SPIR</name>
<gene>
    <name evidence="1" type="ORF">MUG09_10920</name>
</gene>
<dbReference type="RefSeq" id="WP_244771460.1">
    <property type="nucleotide sequence ID" value="NZ_CP094929.1"/>
</dbReference>
<organism evidence="1 2">
    <name type="scientific">Sphaerochaeta associata</name>
    <dbReference type="NCBI Taxonomy" id="1129264"/>
    <lineage>
        <taxon>Bacteria</taxon>
        <taxon>Pseudomonadati</taxon>
        <taxon>Spirochaetota</taxon>
        <taxon>Spirochaetia</taxon>
        <taxon>Spirochaetales</taxon>
        <taxon>Sphaerochaetaceae</taxon>
        <taxon>Sphaerochaeta</taxon>
    </lineage>
</organism>
<dbReference type="Proteomes" id="UP000829708">
    <property type="component" value="Chromosome"/>
</dbReference>